<dbReference type="UniPathway" id="UPA00056">
    <property type="reaction ID" value="UER00093"/>
</dbReference>
<dbReference type="InterPro" id="IPR029044">
    <property type="entry name" value="Nucleotide-diphossugar_trans"/>
</dbReference>
<sequence length="235" mass="27122">MLSLLTFVIFWLYFYVKVFAIIVGAGKGRRFGGLKQFIEFRGKPLIVHTAECFEKNKLVDGIIVVVPKNMVKMTEKLLKNFNLKKIYKVVSGGKRRQDSVFNGVKVIKDREGFVAIHDAVRPFITQRLIERGIKLCRKYKSVIFGIPIFDTLKLVRENKVVCTVPRISPYAIQTPQFFDIKYLRAAYEKVDLNNEFTDEAGIIENAGMDVFVFKGELDNIKITTKKDLEFLKRKL</sequence>
<proteinExistence type="inferred from homology"/>
<organism evidence="5">
    <name type="scientific">candidate division WOR-3 bacterium</name>
    <dbReference type="NCBI Taxonomy" id="2052148"/>
    <lineage>
        <taxon>Bacteria</taxon>
        <taxon>Bacteria division WOR-3</taxon>
    </lineage>
</organism>
<protein>
    <recommendedName>
        <fullName evidence="3">2-C-methyl-D-erythritol 4-phosphate cytidylyltransferase</fullName>
        <ecNumber evidence="3">2.7.7.60</ecNumber>
    </recommendedName>
    <alternativeName>
        <fullName evidence="3">4-diphosphocytidyl-2C-methyl-D-erythritol synthase</fullName>
    </alternativeName>
    <alternativeName>
        <fullName evidence="3">MEP cytidylyltransferase</fullName>
        <shortName evidence="3">MCT</shortName>
    </alternativeName>
</protein>
<feature type="site" description="Transition state stabilizer" evidence="3">
    <location>
        <position position="30"/>
    </location>
</feature>
<dbReference type="AlphaFoldDB" id="A0A7V0Z494"/>
<feature type="site" description="Transition state stabilizer" evidence="3">
    <location>
        <position position="35"/>
    </location>
</feature>
<dbReference type="FunFam" id="3.90.550.10:FF:000003">
    <property type="entry name" value="2-C-methyl-D-erythritol 4-phosphate cytidylyltransferase"/>
    <property type="match status" value="1"/>
</dbReference>
<dbReference type="PANTHER" id="PTHR32125:SF4">
    <property type="entry name" value="2-C-METHYL-D-ERYTHRITOL 4-PHOSPHATE CYTIDYLYLTRANSFERASE, CHLOROPLASTIC"/>
    <property type="match status" value="1"/>
</dbReference>
<dbReference type="Gene3D" id="3.90.550.10">
    <property type="entry name" value="Spore Coat Polysaccharide Biosynthesis Protein SpsA, Chain A"/>
    <property type="match status" value="1"/>
</dbReference>
<keyword evidence="4" id="KW-0472">Membrane</keyword>
<dbReference type="SUPFAM" id="SSF53448">
    <property type="entry name" value="Nucleotide-diphospho-sugar transferases"/>
    <property type="match status" value="1"/>
</dbReference>
<feature type="transmembrane region" description="Helical" evidence="4">
    <location>
        <begin position="6"/>
        <end position="26"/>
    </location>
</feature>
<evidence type="ECO:0000256" key="3">
    <source>
        <dbReference type="HAMAP-Rule" id="MF_00108"/>
    </source>
</evidence>
<feature type="site" description="Positions MEP for the nucleophilic attack" evidence="3">
    <location>
        <position position="166"/>
    </location>
</feature>
<dbReference type="HAMAP" id="MF_00108">
    <property type="entry name" value="IspD"/>
    <property type="match status" value="1"/>
</dbReference>
<comment type="function">
    <text evidence="3">Catalyzes the formation of 4-diphosphocytidyl-2-C-methyl-D-erythritol from CTP and 2-C-methyl-D-erythritol 4-phosphate (MEP).</text>
</comment>
<reference evidence="5" key="1">
    <citation type="journal article" date="2020" name="mSystems">
        <title>Genome- and Community-Level Interaction Insights into Carbon Utilization and Element Cycling Functions of Hydrothermarchaeota in Hydrothermal Sediment.</title>
        <authorList>
            <person name="Zhou Z."/>
            <person name="Liu Y."/>
            <person name="Xu W."/>
            <person name="Pan J."/>
            <person name="Luo Z.H."/>
            <person name="Li M."/>
        </authorList>
    </citation>
    <scope>NUCLEOTIDE SEQUENCE [LARGE SCALE GENOMIC DNA]</scope>
    <source>
        <strain evidence="5">SpSt-258</strain>
    </source>
</reference>
<keyword evidence="3" id="KW-0414">Isoprene biosynthesis</keyword>
<accession>A0A7V0Z494</accession>
<keyword evidence="4" id="KW-0812">Transmembrane</keyword>
<dbReference type="EMBL" id="DSKY01000007">
    <property type="protein sequence ID" value="HDY58348.1"/>
    <property type="molecule type" value="Genomic_DNA"/>
</dbReference>
<feature type="site" description="Positions MEP for the nucleophilic attack" evidence="3">
    <location>
        <position position="221"/>
    </location>
</feature>
<keyword evidence="4" id="KW-1133">Transmembrane helix</keyword>
<dbReference type="NCBIfam" id="TIGR00453">
    <property type="entry name" value="ispD"/>
    <property type="match status" value="1"/>
</dbReference>
<name>A0A7V0Z494_UNCW3</name>
<keyword evidence="1 3" id="KW-0808">Transferase</keyword>
<dbReference type="InterPro" id="IPR001228">
    <property type="entry name" value="IspD"/>
</dbReference>
<dbReference type="GO" id="GO:0019288">
    <property type="term" value="P:isopentenyl diphosphate biosynthetic process, methylerythritol 4-phosphate pathway"/>
    <property type="evidence" value="ECO:0007669"/>
    <property type="project" value="UniProtKB-UniRule"/>
</dbReference>
<evidence type="ECO:0000313" key="5">
    <source>
        <dbReference type="EMBL" id="HDY58348.1"/>
    </source>
</evidence>
<keyword evidence="2 3" id="KW-0548">Nucleotidyltransferase</keyword>
<comment type="pathway">
    <text evidence="3">Isoprenoid biosynthesis; isopentenyl diphosphate biosynthesis via DXP pathway; isopentenyl diphosphate from 1-deoxy-D-xylulose 5-phosphate: step 2/6.</text>
</comment>
<comment type="caution">
    <text evidence="5">The sequence shown here is derived from an EMBL/GenBank/DDBJ whole genome shotgun (WGS) entry which is preliminary data.</text>
</comment>
<gene>
    <name evidence="3 5" type="primary">ispD</name>
    <name evidence="5" type="ORF">ENP86_02170</name>
</gene>
<comment type="catalytic activity">
    <reaction evidence="3">
        <text>2-C-methyl-D-erythritol 4-phosphate + CTP + H(+) = 4-CDP-2-C-methyl-D-erythritol + diphosphate</text>
        <dbReference type="Rhea" id="RHEA:13429"/>
        <dbReference type="ChEBI" id="CHEBI:15378"/>
        <dbReference type="ChEBI" id="CHEBI:33019"/>
        <dbReference type="ChEBI" id="CHEBI:37563"/>
        <dbReference type="ChEBI" id="CHEBI:57823"/>
        <dbReference type="ChEBI" id="CHEBI:58262"/>
        <dbReference type="EC" id="2.7.7.60"/>
    </reaction>
</comment>
<dbReference type="GO" id="GO:0050518">
    <property type="term" value="F:2-C-methyl-D-erythritol 4-phosphate cytidylyltransferase activity"/>
    <property type="evidence" value="ECO:0007669"/>
    <property type="project" value="UniProtKB-UniRule"/>
</dbReference>
<dbReference type="PANTHER" id="PTHR32125">
    <property type="entry name" value="2-C-METHYL-D-ERYTHRITOL 4-PHOSPHATE CYTIDYLYLTRANSFERASE, CHLOROPLASTIC"/>
    <property type="match status" value="1"/>
</dbReference>
<evidence type="ECO:0000256" key="2">
    <source>
        <dbReference type="ARBA" id="ARBA00022695"/>
    </source>
</evidence>
<dbReference type="CDD" id="cd02516">
    <property type="entry name" value="CDP-ME_synthetase"/>
    <property type="match status" value="1"/>
</dbReference>
<dbReference type="InterPro" id="IPR034683">
    <property type="entry name" value="IspD/TarI"/>
</dbReference>
<dbReference type="EC" id="2.7.7.60" evidence="3"/>
<comment type="similarity">
    <text evidence="3">Belongs to the IspD/TarI cytidylyltransferase family. IspD subfamily.</text>
</comment>
<evidence type="ECO:0000256" key="1">
    <source>
        <dbReference type="ARBA" id="ARBA00022679"/>
    </source>
</evidence>
<dbReference type="Pfam" id="PF01128">
    <property type="entry name" value="IspD"/>
    <property type="match status" value="1"/>
</dbReference>
<evidence type="ECO:0000256" key="4">
    <source>
        <dbReference type="SAM" id="Phobius"/>
    </source>
</evidence>
<dbReference type="InterPro" id="IPR050088">
    <property type="entry name" value="IspD/TarI_cytidylyltransf_bact"/>
</dbReference>